<dbReference type="Gene3D" id="2.60.40.740">
    <property type="match status" value="4"/>
</dbReference>
<keyword evidence="5 9" id="KW-0732">Signal</keyword>
<dbReference type="Pfam" id="PF05737">
    <property type="entry name" value="Collagen_bind"/>
    <property type="match status" value="3"/>
</dbReference>
<feature type="compositionally biased region" description="Low complexity" evidence="7">
    <location>
        <begin position="29"/>
        <end position="41"/>
    </location>
</feature>
<dbReference type="NCBIfam" id="TIGR01167">
    <property type="entry name" value="LPXTG_anchor"/>
    <property type="match status" value="1"/>
</dbReference>
<evidence type="ECO:0000259" key="10">
    <source>
        <dbReference type="PROSITE" id="PS50847"/>
    </source>
</evidence>
<evidence type="ECO:0000313" key="11">
    <source>
        <dbReference type="EMBL" id="MDT2602307.1"/>
    </source>
</evidence>
<evidence type="ECO:0000256" key="1">
    <source>
        <dbReference type="ARBA" id="ARBA00004168"/>
    </source>
</evidence>
<evidence type="ECO:0000256" key="3">
    <source>
        <dbReference type="ARBA" id="ARBA00022512"/>
    </source>
</evidence>
<evidence type="ECO:0000256" key="2">
    <source>
        <dbReference type="ARBA" id="ARBA00007257"/>
    </source>
</evidence>
<evidence type="ECO:0000256" key="7">
    <source>
        <dbReference type="SAM" id="MobiDB-lite"/>
    </source>
</evidence>
<dbReference type="Pfam" id="PF17961">
    <property type="entry name" value="Big_8"/>
    <property type="match status" value="1"/>
</dbReference>
<comment type="subcellular location">
    <subcellularLocation>
        <location evidence="1">Secreted</location>
        <location evidence="1">Cell wall</location>
        <topology evidence="1">Peptidoglycan-anchor</topology>
    </subcellularLocation>
</comment>
<evidence type="ECO:0000313" key="12">
    <source>
        <dbReference type="Proteomes" id="UP001252875"/>
    </source>
</evidence>
<feature type="signal peptide" evidence="9">
    <location>
        <begin position="1"/>
        <end position="25"/>
    </location>
</feature>
<comment type="similarity">
    <text evidence="2">Belongs to the serine-aspartate repeat-containing protein (SDr) family.</text>
</comment>
<dbReference type="InterPro" id="IPR013783">
    <property type="entry name" value="Ig-like_fold"/>
</dbReference>
<feature type="compositionally biased region" description="Polar residues" evidence="7">
    <location>
        <begin position="42"/>
        <end position="58"/>
    </location>
</feature>
<dbReference type="SUPFAM" id="SSF117074">
    <property type="entry name" value="Hypothetical protein PA1324"/>
    <property type="match status" value="1"/>
</dbReference>
<dbReference type="Gene3D" id="2.60.40.1280">
    <property type="match status" value="1"/>
</dbReference>
<evidence type="ECO:0000256" key="6">
    <source>
        <dbReference type="ARBA" id="ARBA00023088"/>
    </source>
</evidence>
<dbReference type="InterPro" id="IPR041171">
    <property type="entry name" value="SDR_Ig"/>
</dbReference>
<dbReference type="InterPro" id="IPR011252">
    <property type="entry name" value="Fibrogen-bd_dom1"/>
</dbReference>
<evidence type="ECO:0000256" key="8">
    <source>
        <dbReference type="SAM" id="Phobius"/>
    </source>
</evidence>
<proteinExistence type="inferred from homology"/>
<dbReference type="Pfam" id="PF00746">
    <property type="entry name" value="Gram_pos_anchor"/>
    <property type="match status" value="1"/>
</dbReference>
<feature type="region of interest" description="Disordered" evidence="7">
    <location>
        <begin position="29"/>
        <end position="73"/>
    </location>
</feature>
<keyword evidence="4" id="KW-0964">Secreted</keyword>
<keyword evidence="8" id="KW-0472">Membrane</keyword>
<feature type="region of interest" description="Disordered" evidence="7">
    <location>
        <begin position="206"/>
        <end position="280"/>
    </location>
</feature>
<dbReference type="Proteomes" id="UP001252875">
    <property type="component" value="Unassembled WGS sequence"/>
</dbReference>
<dbReference type="PANTHER" id="PTHR36108:SF13">
    <property type="entry name" value="COLOSSIN-B-RELATED"/>
    <property type="match status" value="1"/>
</dbReference>
<keyword evidence="8" id="KW-1133">Transmembrane helix</keyword>
<dbReference type="InterPro" id="IPR008966">
    <property type="entry name" value="Adhesion_dom_sf"/>
</dbReference>
<evidence type="ECO:0000256" key="9">
    <source>
        <dbReference type="SAM" id="SignalP"/>
    </source>
</evidence>
<dbReference type="SUPFAM" id="SSF49478">
    <property type="entry name" value="Cna protein B-type domain"/>
    <property type="match status" value="9"/>
</dbReference>
<dbReference type="PANTHER" id="PTHR36108">
    <property type="entry name" value="COLOSSIN-B-RELATED"/>
    <property type="match status" value="1"/>
</dbReference>
<protein>
    <submittedName>
        <fullName evidence="11">SpaA isopeptide-forming pilin-related protein</fullName>
    </submittedName>
</protein>
<keyword evidence="8" id="KW-0812">Transmembrane</keyword>
<dbReference type="InterPro" id="IPR008456">
    <property type="entry name" value="Collagen-bd_dom"/>
</dbReference>
<evidence type="ECO:0000256" key="4">
    <source>
        <dbReference type="ARBA" id="ARBA00022525"/>
    </source>
</evidence>
<organism evidence="11 12">
    <name type="scientific">Enterococcus hulanensis</name>
    <dbReference type="NCBI Taxonomy" id="2559929"/>
    <lineage>
        <taxon>Bacteria</taxon>
        <taxon>Bacillati</taxon>
        <taxon>Bacillota</taxon>
        <taxon>Bacilli</taxon>
        <taxon>Lactobacillales</taxon>
        <taxon>Enterococcaceae</taxon>
        <taxon>Enterococcus</taxon>
    </lineage>
</organism>
<dbReference type="InterPro" id="IPR041033">
    <property type="entry name" value="SpaA_PFL_dom_1"/>
</dbReference>
<name>A0ABU3F586_9ENTE</name>
<gene>
    <name evidence="11" type="ORF">P7D85_21315</name>
</gene>
<feature type="domain" description="Gram-positive cocci surface proteins LPxTG" evidence="10">
    <location>
        <begin position="2803"/>
        <end position="2835"/>
    </location>
</feature>
<dbReference type="SUPFAM" id="SSF49401">
    <property type="entry name" value="Bacterial adhesins"/>
    <property type="match status" value="5"/>
</dbReference>
<keyword evidence="3" id="KW-0134">Cell wall</keyword>
<keyword evidence="12" id="KW-1185">Reference proteome</keyword>
<reference evidence="11 12" key="1">
    <citation type="submission" date="2023-03" db="EMBL/GenBank/DDBJ databases">
        <authorList>
            <person name="Shen W."/>
            <person name="Cai J."/>
        </authorList>
    </citation>
    <scope>NUCLEOTIDE SEQUENCE [LARGE SCALE GENOMIC DNA]</scope>
    <source>
        <strain evidence="11 12">D6-4</strain>
    </source>
</reference>
<feature type="chain" id="PRO_5046118102" evidence="9">
    <location>
        <begin position="26"/>
        <end position="2835"/>
    </location>
</feature>
<dbReference type="Pfam" id="PF17802">
    <property type="entry name" value="SpaA"/>
    <property type="match status" value="15"/>
</dbReference>
<feature type="transmembrane region" description="Helical" evidence="8">
    <location>
        <begin position="2812"/>
        <end position="2831"/>
    </location>
</feature>
<dbReference type="RefSeq" id="WP_311823571.1">
    <property type="nucleotide sequence ID" value="NZ_JARPYF010000017.1"/>
</dbReference>
<dbReference type="InterPro" id="IPR019931">
    <property type="entry name" value="LPXTG_anchor"/>
</dbReference>
<comment type="caution">
    <text evidence="11">The sequence shown here is derived from an EMBL/GenBank/DDBJ whole genome shotgun (WGS) entry which is preliminary data.</text>
</comment>
<accession>A0ABU3F586</accession>
<dbReference type="EMBL" id="JARPYI010000018">
    <property type="protein sequence ID" value="MDT2602307.1"/>
    <property type="molecule type" value="Genomic_DNA"/>
</dbReference>
<dbReference type="Gene3D" id="2.60.40.10">
    <property type="entry name" value="Immunoglobulins"/>
    <property type="match status" value="15"/>
</dbReference>
<feature type="compositionally biased region" description="Basic and acidic residues" evidence="7">
    <location>
        <begin position="242"/>
        <end position="261"/>
    </location>
</feature>
<evidence type="ECO:0000256" key="5">
    <source>
        <dbReference type="ARBA" id="ARBA00022729"/>
    </source>
</evidence>
<sequence length="2835" mass="308668">MKKWVSTVMLLSLFGSFVSPLLATAVDTTESSSNNSISKTSPLNSLSNDPQTTVSTESAPIPEKTENKEDSTQITNNLQLETASEFINNAQDNEQFELDLVGKITSSVENNQPISFEMTKPFTLEKSKDEEKIILNEAKETIGTYTIDTTGVRAKYTLNFNKLVKGENRFRLALLGTITRGPDKTLDFYQEDQKIFQLALPAIKESNESSSAVESEASTSIEASKESSTEPKGTSTTQSKAATKESSKESTENTKTKESKQKRSAIKAQADEPQQPREAGPIDELFAQYAPGDNFVKDISLNFDPDPPTINSTVDFKLNFEIPEAVRTEMVPGDYYEMDFPEGLKITSPSPHGNLTDSDGTIYGTYIFDANTQKIRITFTQQEGEDFLPAESGSVSSDVHFDTQKIGQPGPTTIIYPSKTNIPPLTINIKPTGGVSISKAGKTDSKNNPSKVNWTVDFNKDFSELDNPLLTENFPDQVTFNKADTGAVTVYPLNVDFNGNVTGTGQTPLDPSTYTVADDGSIQFNTKINSPYRVIYSTTIKDSVKPTNGGTVPITNTVHLNTGSDNLKASATVQLNYKKALEKVQTGYDSINQEYSWLICYNYGQKELADDTVISDTYSSNMDVESNSFNVYTVNFDNNGNPVNGAPLDPKDYSIDTSTNPFTVTFKNNIQAGKAINIAYKTKVNKIVVANNQQTVINEAQTKNVPTTPQVVTNPVQQVVIKNRPTVDVGTKMAHYVVDLNKNKYEMDNALFTDTMSYSEQGYVSIPSKVKNPNGETDAGVVIHDIDDNNRVLNGALRLLGKNGEDFGTIGDPATADYVLTVNVTADQKGFENFTVKFQNGYAKTNHQFQMEYYTAYNQFSEDVPNPNTSVDYKNTMQANFTNNGTPYSSSSSTDFKTSTQEVNQGMKSGSYNPATKEITWTVIANYNNLNVSVFGFKDPITGNQVYEPDSLTVTRGTINSRGNFQAATGNTYGGNQVGKDYLKTTIPEPTGETEQGTLAIEFGSKDNYIPGWDETGSPMVFRIQFKTTLEGKIVYDQSTYRNTAITTVEGIEQHLTASVSIAFGGKSAVKTGKYNTQTGLINWQLDINPNQSLLSNVKIQDTPSSNQILQESFKLYTGKYSGSGSSTTVQPDQLVPSSQYKVNVTTDPATGQQSFTVDMSDIQERLDPNNPGEYLTGVIEKPYVLIYDTEPSFTSEIENVTNEATISSEGRELPGKDARQVITVAIQESSGTAFGTKGKIVVQKTDGNGSIVPGAVLQLLRKNTKTNKTNVLYQTTTNSQGIATFGNLIATSSTYEYYVKEIEAPDGYTISPDLLNGRKISVDTGIGAPITQIENKPVKVLFNKTNGAGDPIAGGLFSLYQNSGTKEAPNYTFVKSIVPTTQGFDLSGLGDGQYRIQEVIAPDNYQINQTLIDFEVKKNEDNTRGVFVNDQAVSDGVLQLKDYQGSAVLKKTDEFGKNLAGAEFSLQRAELNSNDFKDYGDKSSYVTNSNGQLNLNNLAPGKYKLKESKAPEGYYLNSREITFAIDPVSTGNQAPTTIQLNNGEALIDYQGSARFKKVDGRDYLEGKDTPLAGARFQLYTADGKTTIGDPVTSGADGYFTFKNLAPGTTYAIKETQAPDDYLLNQQLVRFTTPTSNNQDDTAITIDNAEQKIVLDEKTPLKNYKEGVRFQKVDASGNGLGGAKYQLLMRKGESWQPITDSTKGAGNDGFFTSDALDGNIQAFELSPGSYKFVEKTAPKGYLLNTKEIPFTVEDQAESDPPVLDIPINGDANVNYQGTAQLYKEAENTSNDGFSKLAGAAFDVYTDTANPENMTPESIKSDADGNVTVKGLAPGNYYFQESSNENKYLVNTQKIKFTIPASAEGKPTVVTTNDQTAPGDKLTLRNYLGAVELTKVDKANQPLRDAEFTVYDKNDQPVGEATSGSDGKVTIDKLAPGNYTIKETKAPANYLINDQAVEFTIPNSAEGQPQTITINQPFVDYQGSVKLIKTDVNDKPLAGAEFQLLDSNDQPVGETVASDDKGEVLFNDLAPGDYTFKEIAAPTGYLLNTTTIPVTVPKKAEGQPAIVTVQDHFINYQGTAQLTKTDGEGKVLPGAKFKVVDADGKDVADKTATSDQDGIVRVTGLAPGSYRFVETEAPDKGSAGKYIMTSEDLAFEIPAENQGAPAVVKLADDVANYRGTIRLHKIGNDINDDSKIIDLAGAEFTLYTKSDFSDTEPAKVKSDSKGIVEFTDLAPGTYYVKETAAPNGYLLNTFPLTVVIPDRVPVTLPMTDEQNNLNKIEDGTYVVDAGDFQNARKEINLKKTDGENSGSLDLSKVIFTLYIDDGSAAGKLIKDDLKPESDGTIDLSNLALADGSYKLVETQTAPNYLISSQPIYFVVDNQQVKGMSLDLANYQASIKGKKVSGDKTLAGAEYELFKSTDTNNPLETIDKNGNTQTTIKTDNDGAFYAKGLSAGDYILKETKAPVGYILDTTEHKFTIYPQNGQPATLDLGDFENYQGTAKLTKKAESGKLLSGAVFEVQKKNGDSVQKDLKTNEKGEVTAKDLVPGEYQFVETKAPKGYLSNSTPTPFTIDEKSNGKPAVVIASDNFINYQGSARFRKTNVNHKPLADAKFEVHDENGKVVGEAIYSDKNGDVTATGLAPGNYKFVETEAPESYLINKTEIPFTIPTKSANKPAIVEALNGKDFINYQGNVELTKIDTDNANKHLSNAEFQLLDNSHKVLRDNLKTAADGKLQVTNLAPGKYYFKETKAPAGYQLSEQLISFTISATHSGKPAQVEVIAKNQLIPNKSNTTNKPKTPKQGYYPKTGEEKGVALLSIGAIIVLIVVGIAYVRKRK</sequence>
<keyword evidence="6" id="KW-0572">Peptidoglycan-anchor</keyword>
<dbReference type="PROSITE" id="PS50847">
    <property type="entry name" value="GRAM_POS_ANCHORING"/>
    <property type="match status" value="1"/>
</dbReference>
<feature type="compositionally biased region" description="Low complexity" evidence="7">
    <location>
        <begin position="208"/>
        <end position="222"/>
    </location>
</feature>